<dbReference type="RefSeq" id="WP_137637609.1">
    <property type="nucleotide sequence ID" value="NZ_BJDN01000010.1"/>
</dbReference>
<dbReference type="Proteomes" id="UP001597104">
    <property type="component" value="Unassembled WGS sequence"/>
</dbReference>
<reference evidence="3" key="1">
    <citation type="journal article" date="2019" name="Int. J. Syst. Evol. Microbiol.">
        <title>The Global Catalogue of Microorganisms (GCM) 10K type strain sequencing project: providing services to taxonomists for standard genome sequencing and annotation.</title>
        <authorList>
            <consortium name="The Broad Institute Genomics Platform"/>
            <consortium name="The Broad Institute Genome Sequencing Center for Infectious Disease"/>
            <person name="Wu L."/>
            <person name="Ma J."/>
        </authorList>
    </citation>
    <scope>NUCLEOTIDE SEQUENCE [LARGE SCALE GENOMIC DNA]</scope>
    <source>
        <strain evidence="3">CCM 8925</strain>
    </source>
</reference>
<proteinExistence type="predicted"/>
<evidence type="ECO:0000313" key="2">
    <source>
        <dbReference type="EMBL" id="MFD0897583.1"/>
    </source>
</evidence>
<dbReference type="EMBL" id="JBHTIO010000037">
    <property type="protein sequence ID" value="MFD0897583.1"/>
    <property type="molecule type" value="Genomic_DNA"/>
</dbReference>
<accession>A0ABW3EF27</accession>
<dbReference type="InterPro" id="IPR029491">
    <property type="entry name" value="Helicase_HTH"/>
</dbReference>
<dbReference type="Pfam" id="PF14493">
    <property type="entry name" value="HTH_40"/>
    <property type="match status" value="1"/>
</dbReference>
<gene>
    <name evidence="2" type="ORF">ACFQZ7_07500</name>
</gene>
<feature type="domain" description="Helicase Helix-turn-helix" evidence="1">
    <location>
        <begin position="249"/>
        <end position="335"/>
    </location>
</feature>
<name>A0ABW3EF27_9LACO</name>
<evidence type="ECO:0000313" key="3">
    <source>
        <dbReference type="Proteomes" id="UP001597104"/>
    </source>
</evidence>
<evidence type="ECO:0000259" key="1">
    <source>
        <dbReference type="Pfam" id="PF14493"/>
    </source>
</evidence>
<protein>
    <submittedName>
        <fullName evidence="2">Helix-turn-helix domain-containing protein</fullName>
    </submittedName>
</protein>
<organism evidence="2 3">
    <name type="scientific">Loigolactobacillus binensis</name>
    <dbReference type="NCBI Taxonomy" id="2559922"/>
    <lineage>
        <taxon>Bacteria</taxon>
        <taxon>Bacillati</taxon>
        <taxon>Bacillota</taxon>
        <taxon>Bacilli</taxon>
        <taxon>Lactobacillales</taxon>
        <taxon>Lactobacillaceae</taxon>
        <taxon>Loigolactobacillus</taxon>
    </lineage>
</organism>
<comment type="caution">
    <text evidence="2">The sequence shown here is derived from an EMBL/GenBank/DDBJ whole genome shotgun (WGS) entry which is preliminary data.</text>
</comment>
<keyword evidence="3" id="KW-1185">Reference proteome</keyword>
<sequence>MDDQLYLLYLFDQSQWRRPLALQALIKGKRTVSNLYAGLDYGLLSLYQLLPHLAAPKFQQALAQLLAAGWLEQQKRAVRLTAAGVAAKTAVQDQIFLPQHYAGFSFQHSRDFSNSLFLATQVVSELQAHNRRYFPLAVSLATQSRVKQWLQQQDASLMAERLQHEWEQLLTVLPAQQADYYSQFLLGHEVQRATVAQADQLAGWSSLTGELVRQDISHHLLRLITAQPMRFPLMVALWRPLACGPLSQSATVTMNLLDQGASLALISQKRRVKINTLKEHLLEAAILLADFPFATYLSEPTQQKLATVFAQQPLETWRYDQLATTPISFFEFRLYQIKRRKIHG</sequence>